<dbReference type="OrthoDB" id="2133190at2759"/>
<proteinExistence type="predicted"/>
<feature type="region of interest" description="Disordered" evidence="2">
    <location>
        <begin position="178"/>
        <end position="202"/>
    </location>
</feature>
<feature type="compositionally biased region" description="Low complexity" evidence="2">
    <location>
        <begin position="267"/>
        <end position="288"/>
    </location>
</feature>
<dbReference type="VEuPathDB" id="FungiDB:PV07_10364"/>
<dbReference type="SUPFAM" id="SSF47459">
    <property type="entry name" value="HLH, helix-loop-helix DNA-binding domain"/>
    <property type="match status" value="1"/>
</dbReference>
<organism evidence="4 5">
    <name type="scientific">Cladophialophora immunda</name>
    <dbReference type="NCBI Taxonomy" id="569365"/>
    <lineage>
        <taxon>Eukaryota</taxon>
        <taxon>Fungi</taxon>
        <taxon>Dikarya</taxon>
        <taxon>Ascomycota</taxon>
        <taxon>Pezizomycotina</taxon>
        <taxon>Eurotiomycetes</taxon>
        <taxon>Chaetothyriomycetidae</taxon>
        <taxon>Chaetothyriales</taxon>
        <taxon>Herpotrichiellaceae</taxon>
        <taxon>Cladophialophora</taxon>
    </lineage>
</organism>
<dbReference type="PANTHER" id="PTHR47336:SF4">
    <property type="entry name" value="BHLH TRANSCRIPTION FACTOR (EUROFUNG)"/>
    <property type="match status" value="1"/>
</dbReference>
<dbReference type="GeneID" id="27349558"/>
<feature type="compositionally biased region" description="Low complexity" evidence="2">
    <location>
        <begin position="90"/>
        <end position="99"/>
    </location>
</feature>
<dbReference type="Gene3D" id="4.10.280.10">
    <property type="entry name" value="Helix-loop-helix DNA-binding domain"/>
    <property type="match status" value="1"/>
</dbReference>
<gene>
    <name evidence="4" type="ORF">PV07_10364</name>
</gene>
<keyword evidence="5" id="KW-1185">Reference proteome</keyword>
<feature type="domain" description="BHLH" evidence="3">
    <location>
        <begin position="144"/>
        <end position="220"/>
    </location>
</feature>
<feature type="region of interest" description="Disordered" evidence="2">
    <location>
        <begin position="55"/>
        <end position="74"/>
    </location>
</feature>
<dbReference type="AlphaFoldDB" id="A0A0D1ZAD6"/>
<dbReference type="InterPro" id="IPR052099">
    <property type="entry name" value="Regulatory_TF_Diverse"/>
</dbReference>
<dbReference type="PANTHER" id="PTHR47336">
    <property type="entry name" value="TRANSCRIPTION FACTOR HMS1-RELATED"/>
    <property type="match status" value="1"/>
</dbReference>
<evidence type="ECO:0000259" key="3">
    <source>
        <dbReference type="PROSITE" id="PS50888"/>
    </source>
</evidence>
<feature type="compositionally biased region" description="Polar residues" evidence="2">
    <location>
        <begin position="62"/>
        <end position="72"/>
    </location>
</feature>
<dbReference type="Proteomes" id="UP000054466">
    <property type="component" value="Unassembled WGS sequence"/>
</dbReference>
<feature type="region of interest" description="Disordered" evidence="2">
    <location>
        <begin position="79"/>
        <end position="145"/>
    </location>
</feature>
<dbReference type="STRING" id="569365.A0A0D1ZAD6"/>
<dbReference type="PROSITE" id="PS50888">
    <property type="entry name" value="BHLH"/>
    <property type="match status" value="1"/>
</dbReference>
<protein>
    <recommendedName>
        <fullName evidence="3">BHLH domain-containing protein</fullName>
    </recommendedName>
</protein>
<dbReference type="Pfam" id="PF09427">
    <property type="entry name" value="DUF2014"/>
    <property type="match status" value="1"/>
</dbReference>
<dbReference type="SMART" id="SM00353">
    <property type="entry name" value="HLH"/>
    <property type="match status" value="1"/>
</dbReference>
<dbReference type="GO" id="GO:0046983">
    <property type="term" value="F:protein dimerization activity"/>
    <property type="evidence" value="ECO:0007669"/>
    <property type="project" value="InterPro"/>
</dbReference>
<keyword evidence="1" id="KW-0175">Coiled coil</keyword>
<feature type="region of interest" description="Disordered" evidence="2">
    <location>
        <begin position="264"/>
        <end position="294"/>
    </location>
</feature>
<feature type="coiled-coil region" evidence="1">
    <location>
        <begin position="217"/>
        <end position="244"/>
    </location>
</feature>
<dbReference type="GO" id="GO:0032933">
    <property type="term" value="P:SREBP signaling pathway"/>
    <property type="evidence" value="ECO:0007669"/>
    <property type="project" value="InterPro"/>
</dbReference>
<dbReference type="InterPro" id="IPR019006">
    <property type="entry name" value="Sre1_C"/>
</dbReference>
<dbReference type="RefSeq" id="XP_016244877.1">
    <property type="nucleotide sequence ID" value="XM_016397686.1"/>
</dbReference>
<name>A0A0D1ZAD6_9EURO</name>
<evidence type="ECO:0000256" key="1">
    <source>
        <dbReference type="SAM" id="Coils"/>
    </source>
</evidence>
<dbReference type="InterPro" id="IPR036638">
    <property type="entry name" value="HLH_DNA-bd_sf"/>
</dbReference>
<dbReference type="GO" id="GO:0045944">
    <property type="term" value="P:positive regulation of transcription by RNA polymerase II"/>
    <property type="evidence" value="ECO:0007669"/>
    <property type="project" value="InterPro"/>
</dbReference>
<evidence type="ECO:0000256" key="2">
    <source>
        <dbReference type="SAM" id="MobiDB-lite"/>
    </source>
</evidence>
<evidence type="ECO:0000313" key="4">
    <source>
        <dbReference type="EMBL" id="KIW24661.1"/>
    </source>
</evidence>
<dbReference type="Pfam" id="PF00010">
    <property type="entry name" value="HLH"/>
    <property type="match status" value="1"/>
</dbReference>
<evidence type="ECO:0000313" key="5">
    <source>
        <dbReference type="Proteomes" id="UP000054466"/>
    </source>
</evidence>
<dbReference type="InterPro" id="IPR011598">
    <property type="entry name" value="bHLH_dom"/>
</dbReference>
<dbReference type="EMBL" id="KN847045">
    <property type="protein sequence ID" value="KIW24661.1"/>
    <property type="molecule type" value="Genomic_DNA"/>
</dbReference>
<reference evidence="4 5" key="1">
    <citation type="submission" date="2015-01" db="EMBL/GenBank/DDBJ databases">
        <title>The Genome Sequence of Cladophialophora immunda CBS83496.</title>
        <authorList>
            <consortium name="The Broad Institute Genomics Platform"/>
            <person name="Cuomo C."/>
            <person name="de Hoog S."/>
            <person name="Gorbushina A."/>
            <person name="Stielow B."/>
            <person name="Teixiera M."/>
            <person name="Abouelleil A."/>
            <person name="Chapman S.B."/>
            <person name="Priest M."/>
            <person name="Young S.K."/>
            <person name="Wortman J."/>
            <person name="Nusbaum C."/>
            <person name="Birren B."/>
        </authorList>
    </citation>
    <scope>NUCLEOTIDE SEQUENCE [LARGE SCALE GENOMIC DNA]</scope>
    <source>
        <strain evidence="4 5">CBS 83496</strain>
    </source>
</reference>
<sequence length="883" mass="98046">MITPPQPAMTAPLDLESAGREFDKWLDWNGTANAFPRALEEDNLATTTQSLLTLPISPSSTANGDSHPTQLKTDLLTAPPSQDLLTPRHSSASPESRSSLEMRLSGDTLREQPTPSMRPMLKRKLSPTDVPTMDYRHDAPNPAAKKRPHNIIEKRYRANLNEKIAELRDSVPSLRFAQKSKVRESANGDSDDDDLDGLTPSNKLNKASILTKAVEYIRHLEFRTKRLEEENKSLKERLETLDKVIAQGGHDAQRAAAFTSNVVIEESSPASSTHSPSSAPTNTTANPPQGLIPQPESWRRLRQNQPQEHYGHIYETPSERSKFKGKWPTRIVLGSIASLMVIDGLSESDMGSKSREKGLFGIPLELLDGWKFLRSPRIYMAAFSQFCQAGGIIPLIKGFIALTFLAFLIFSYLFNSKPPPKADVEELGTPSRQVPAPASPIQVRRRAWSTSMQELHLPHHHFFPEWMAITCEWLKYTFGYVFGARAYAWLTGRTADDDVARIKAWDIAIDAQLAGGDAEVSRSRLLLTIFGAGTLPRSPLRLMLKALHCRVLLWNVGSLGTGVSRIANRVGKFFANRQWSRAKDSHDNLPLHHPDPLPPYLSNMLEMPCDHVFLDTVCQRAYNLMYDRPTQEDSTNPLLDVVVEDHAVRSPLDAVAAWRSMVSLTEALELSLHSPEASDRVQEHLSAALKIAPPGSAAETRALAASSVLSNTARADYFVRASDAMKILSTPVPQPEAETRPPYFIDSSTPPSARTDIMNCLHCAEALRILDREDHSAQDNEETALAFYNAKNLEIEGTHLLTQAARKHLLQRLPAIEKPATAGREEVRVLPHDHIFAADVLGMQNSQNKILRRYSEASTDSGYDSQDACISYWDIDAGSLSSA</sequence>
<accession>A0A0D1ZAD6</accession>